<name>A0A9J6A9Y0_SOLCO</name>
<proteinExistence type="predicted"/>
<feature type="region of interest" description="Disordered" evidence="1">
    <location>
        <begin position="1"/>
        <end position="99"/>
    </location>
</feature>
<feature type="compositionally biased region" description="Acidic residues" evidence="1">
    <location>
        <begin position="76"/>
        <end position="85"/>
    </location>
</feature>
<comment type="caution">
    <text evidence="2">The sequence shown here is derived from an EMBL/GenBank/DDBJ whole genome shotgun (WGS) entry which is preliminary data.</text>
</comment>
<evidence type="ECO:0000313" key="3">
    <source>
        <dbReference type="Proteomes" id="UP000824120"/>
    </source>
</evidence>
<accession>A0A9J6A9Y0</accession>
<dbReference type="EMBL" id="JACXVP010000002">
    <property type="protein sequence ID" value="KAG5620775.1"/>
    <property type="molecule type" value="Genomic_DNA"/>
</dbReference>
<feature type="compositionally biased region" description="Basic and acidic residues" evidence="1">
    <location>
        <begin position="1"/>
        <end position="13"/>
    </location>
</feature>
<feature type="compositionally biased region" description="Polar residues" evidence="1">
    <location>
        <begin position="53"/>
        <end position="65"/>
    </location>
</feature>
<keyword evidence="3" id="KW-1185">Reference proteome</keyword>
<organism evidence="2 3">
    <name type="scientific">Solanum commersonii</name>
    <name type="common">Commerson's wild potato</name>
    <name type="synonym">Commerson's nightshade</name>
    <dbReference type="NCBI Taxonomy" id="4109"/>
    <lineage>
        <taxon>Eukaryota</taxon>
        <taxon>Viridiplantae</taxon>
        <taxon>Streptophyta</taxon>
        <taxon>Embryophyta</taxon>
        <taxon>Tracheophyta</taxon>
        <taxon>Spermatophyta</taxon>
        <taxon>Magnoliopsida</taxon>
        <taxon>eudicotyledons</taxon>
        <taxon>Gunneridae</taxon>
        <taxon>Pentapetalae</taxon>
        <taxon>asterids</taxon>
        <taxon>lamiids</taxon>
        <taxon>Solanales</taxon>
        <taxon>Solanaceae</taxon>
        <taxon>Solanoideae</taxon>
        <taxon>Solaneae</taxon>
        <taxon>Solanum</taxon>
    </lineage>
</organism>
<evidence type="ECO:0000256" key="1">
    <source>
        <dbReference type="SAM" id="MobiDB-lite"/>
    </source>
</evidence>
<reference evidence="2 3" key="1">
    <citation type="submission" date="2020-09" db="EMBL/GenBank/DDBJ databases">
        <title>De no assembly of potato wild relative species, Solanum commersonii.</title>
        <authorList>
            <person name="Cho K."/>
        </authorList>
    </citation>
    <scope>NUCLEOTIDE SEQUENCE [LARGE SCALE GENOMIC DNA]</scope>
    <source>
        <strain evidence="2">LZ3.2</strain>
        <tissue evidence="2">Leaf</tissue>
    </source>
</reference>
<dbReference type="AlphaFoldDB" id="A0A9J6A9Y0"/>
<protein>
    <submittedName>
        <fullName evidence="2">Uncharacterized protein</fullName>
    </submittedName>
</protein>
<feature type="compositionally biased region" description="Low complexity" evidence="1">
    <location>
        <begin position="32"/>
        <end position="51"/>
    </location>
</feature>
<evidence type="ECO:0000313" key="2">
    <source>
        <dbReference type="EMBL" id="KAG5620775.1"/>
    </source>
</evidence>
<gene>
    <name evidence="2" type="ORF">H5410_005993</name>
</gene>
<dbReference type="Proteomes" id="UP000824120">
    <property type="component" value="Chromosome 2"/>
</dbReference>
<sequence length="99" mass="10996">MEFHRQRRREDHLVATPSTGDPRPPLAKKQQRPPLSSPTLLLQQLHPLYSPAKKSTMSATTNISGNILPPCPVSSDESDKESEGDENGKFDKESEGDEE</sequence>